<sequence length="74" mass="8507">MALNAVNHIENAGLVARMGQLWSGLVQGMIAYGESRSRFNEIQALERMSDRELADIGLKRDQIVRHVFRDQFYL</sequence>
<dbReference type="Proteomes" id="UP000051887">
    <property type="component" value="Unassembled WGS sequence"/>
</dbReference>
<dbReference type="Pfam" id="PF06568">
    <property type="entry name" value="YjiS-like"/>
    <property type="match status" value="1"/>
</dbReference>
<dbReference type="Proteomes" id="UP000051086">
    <property type="component" value="Unassembled WGS sequence"/>
</dbReference>
<dbReference type="EMBL" id="CYSC01000040">
    <property type="protein sequence ID" value="CUH73454.1"/>
    <property type="molecule type" value="Genomic_DNA"/>
</dbReference>
<dbReference type="RefSeq" id="WP_058244597.1">
    <property type="nucleotide sequence ID" value="NZ_CYSB01000030.1"/>
</dbReference>
<evidence type="ECO:0000313" key="2">
    <source>
        <dbReference type="EMBL" id="CUH68330.1"/>
    </source>
</evidence>
<dbReference type="InterPro" id="IPR009506">
    <property type="entry name" value="YjiS-like"/>
</dbReference>
<reference evidence="3 5" key="2">
    <citation type="submission" date="2015-09" db="EMBL/GenBank/DDBJ databases">
        <authorList>
            <consortium name="Swine Surveillance"/>
        </authorList>
    </citation>
    <scope>NUCLEOTIDE SEQUENCE [LARGE SCALE GENOMIC DNA]</scope>
    <source>
        <strain evidence="3 5">5120</strain>
    </source>
</reference>
<evidence type="ECO:0000313" key="3">
    <source>
        <dbReference type="EMBL" id="CUH73454.1"/>
    </source>
</evidence>
<accession>A0A0P1FWT2</accession>
<dbReference type="AlphaFoldDB" id="A0A0P1FWT2"/>
<keyword evidence="4" id="KW-1185">Reference proteome</keyword>
<evidence type="ECO:0000259" key="1">
    <source>
        <dbReference type="Pfam" id="PF06568"/>
    </source>
</evidence>
<evidence type="ECO:0000313" key="5">
    <source>
        <dbReference type="Proteomes" id="UP000051887"/>
    </source>
</evidence>
<gene>
    <name evidence="2" type="ORF">TL5118_02584</name>
    <name evidence="3" type="ORF">TL5120_03263</name>
</gene>
<dbReference type="EMBL" id="CYSB01000030">
    <property type="protein sequence ID" value="CUH68330.1"/>
    <property type="molecule type" value="Genomic_DNA"/>
</dbReference>
<dbReference type="OrthoDB" id="7867799at2"/>
<protein>
    <recommendedName>
        <fullName evidence="1">YjiS-like domain-containing protein</fullName>
    </recommendedName>
</protein>
<evidence type="ECO:0000313" key="4">
    <source>
        <dbReference type="Proteomes" id="UP000051086"/>
    </source>
</evidence>
<proteinExistence type="predicted"/>
<feature type="domain" description="YjiS-like" evidence="1">
    <location>
        <begin position="42"/>
        <end position="63"/>
    </location>
</feature>
<organism evidence="3 5">
    <name type="scientific">Thalassovita autumnalis</name>
    <dbReference type="NCBI Taxonomy" id="2072972"/>
    <lineage>
        <taxon>Bacteria</taxon>
        <taxon>Pseudomonadati</taxon>
        <taxon>Pseudomonadota</taxon>
        <taxon>Alphaproteobacteria</taxon>
        <taxon>Rhodobacterales</taxon>
        <taxon>Roseobacteraceae</taxon>
        <taxon>Thalassovita</taxon>
    </lineage>
</organism>
<reference evidence="2 4" key="1">
    <citation type="submission" date="2015-09" db="EMBL/GenBank/DDBJ databases">
        <authorList>
            <person name="Rodrigo-Torres L."/>
            <person name="Arahal D.R."/>
        </authorList>
    </citation>
    <scope>NUCLEOTIDE SEQUENCE [LARGE SCALE GENOMIC DNA]</scope>
    <source>
        <strain evidence="2 4">CECT 5118</strain>
    </source>
</reference>
<name>A0A0P1FWT2_9RHOB</name>